<evidence type="ECO:0000256" key="16">
    <source>
        <dbReference type="ARBA" id="ARBA00023242"/>
    </source>
</evidence>
<protein>
    <submittedName>
        <fullName evidence="22">Ubiquitin supergroup</fullName>
    </submittedName>
</protein>
<evidence type="ECO:0000256" key="8">
    <source>
        <dbReference type="ARBA" id="ARBA00022499"/>
    </source>
</evidence>
<dbReference type="Pfam" id="PF11781">
    <property type="entry name" value="Zn_ribbon_RRN7"/>
    <property type="match status" value="1"/>
</dbReference>
<evidence type="ECO:0000256" key="2">
    <source>
        <dbReference type="ARBA" id="ARBA00004496"/>
    </source>
</evidence>
<evidence type="ECO:0000256" key="6">
    <source>
        <dbReference type="ARBA" id="ARBA00010570"/>
    </source>
</evidence>
<evidence type="ECO:0000256" key="12">
    <source>
        <dbReference type="ARBA" id="ARBA00022980"/>
    </source>
</evidence>
<evidence type="ECO:0000256" key="15">
    <source>
        <dbReference type="ARBA" id="ARBA00023163"/>
    </source>
</evidence>
<reference evidence="22" key="1">
    <citation type="submission" date="2022-11" db="EMBL/GenBank/DDBJ databases">
        <authorList>
            <person name="Petersen C."/>
        </authorList>
    </citation>
    <scope>NUCLEOTIDE SEQUENCE</scope>
    <source>
        <strain evidence="22">IBT 22155</strain>
    </source>
</reference>
<accession>A0A9W9H9W1</accession>
<dbReference type="PANTHER" id="PTHR31576:SF2">
    <property type="entry name" value="TATA BOX-BINDING PROTEIN-ASSOCIATED FACTOR RNA POLYMERASE I SUBUNIT B"/>
    <property type="match status" value="1"/>
</dbReference>
<evidence type="ECO:0000256" key="18">
    <source>
        <dbReference type="ARBA" id="ARBA00035124"/>
    </source>
</evidence>
<evidence type="ECO:0000256" key="9">
    <source>
        <dbReference type="ARBA" id="ARBA00022723"/>
    </source>
</evidence>
<dbReference type="GO" id="GO:1990904">
    <property type="term" value="C:ribonucleoprotein complex"/>
    <property type="evidence" value="ECO:0007669"/>
    <property type="project" value="UniProtKB-KW"/>
</dbReference>
<evidence type="ECO:0000259" key="21">
    <source>
        <dbReference type="PROSITE" id="PS50053"/>
    </source>
</evidence>
<dbReference type="FunFam" id="4.10.1060.50:FF:000001">
    <property type="entry name" value="ubiquitin-60S ribosomal protein L40"/>
    <property type="match status" value="1"/>
</dbReference>
<dbReference type="SUPFAM" id="SSF54236">
    <property type="entry name" value="Ubiquitin-like"/>
    <property type="match status" value="1"/>
</dbReference>
<dbReference type="Pfam" id="PF20645">
    <property type="entry name" value="Rrn7_cyclin_C"/>
    <property type="match status" value="1"/>
</dbReference>
<evidence type="ECO:0000313" key="22">
    <source>
        <dbReference type="EMBL" id="KAJ5142767.1"/>
    </source>
</evidence>
<feature type="region of interest" description="Disordered" evidence="20">
    <location>
        <begin position="412"/>
        <end position="434"/>
    </location>
</feature>
<dbReference type="GO" id="GO:0003735">
    <property type="term" value="F:structural constituent of ribosome"/>
    <property type="evidence" value="ECO:0007669"/>
    <property type="project" value="InterPro"/>
</dbReference>
<dbReference type="InterPro" id="IPR019956">
    <property type="entry name" value="Ubiquitin_dom"/>
</dbReference>
<dbReference type="InterPro" id="IPR048540">
    <property type="entry name" value="Rrn7_cyclin_N"/>
</dbReference>
<dbReference type="Proteomes" id="UP001149079">
    <property type="component" value="Unassembled WGS sequence"/>
</dbReference>
<dbReference type="OrthoDB" id="428577at2759"/>
<dbReference type="InterPro" id="IPR048538">
    <property type="entry name" value="Rrn7_cyclin_C"/>
</dbReference>
<keyword evidence="10" id="KW-0863">Zinc-finger</keyword>
<comment type="similarity">
    <text evidence="5">In the N-terminal section; belongs to the ubiquitin family.</text>
</comment>
<keyword evidence="15" id="KW-0804">Transcription</keyword>
<dbReference type="SUPFAM" id="SSF57829">
    <property type="entry name" value="Zn-binding ribosomal proteins"/>
    <property type="match status" value="1"/>
</dbReference>
<evidence type="ECO:0000256" key="3">
    <source>
        <dbReference type="ARBA" id="ARBA00004604"/>
    </source>
</evidence>
<dbReference type="AlphaFoldDB" id="A0A9W9H9W1"/>
<dbReference type="PROSITE" id="PS00299">
    <property type="entry name" value="UBIQUITIN_1"/>
    <property type="match status" value="1"/>
</dbReference>
<evidence type="ECO:0000256" key="11">
    <source>
        <dbReference type="ARBA" id="ARBA00022833"/>
    </source>
</evidence>
<feature type="region of interest" description="Disordered" evidence="20">
    <location>
        <begin position="124"/>
        <end position="149"/>
    </location>
</feature>
<feature type="domain" description="Ubiquitin-like" evidence="21">
    <location>
        <begin position="571"/>
        <end position="643"/>
    </location>
</feature>
<dbReference type="PRINTS" id="PR00348">
    <property type="entry name" value="UBIQUITIN"/>
</dbReference>
<keyword evidence="13" id="KW-0805">Transcription regulation</keyword>
<evidence type="ECO:0000313" key="23">
    <source>
        <dbReference type="Proteomes" id="UP001149079"/>
    </source>
</evidence>
<evidence type="ECO:0000256" key="7">
    <source>
        <dbReference type="ARBA" id="ARBA00022490"/>
    </source>
</evidence>
<comment type="similarity">
    <text evidence="6">In the C-terminal section; belongs to the eukaryotic ribosomal protein eL40 family.</text>
</comment>
<reference evidence="22" key="2">
    <citation type="journal article" date="2023" name="IMA Fungus">
        <title>Comparative genomic study of the Penicillium genus elucidates a diverse pangenome and 15 lateral gene transfer events.</title>
        <authorList>
            <person name="Petersen C."/>
            <person name="Sorensen T."/>
            <person name="Nielsen M.R."/>
            <person name="Sondergaard T.E."/>
            <person name="Sorensen J.L."/>
            <person name="Fitzpatrick D.A."/>
            <person name="Frisvad J.C."/>
            <person name="Nielsen K.L."/>
        </authorList>
    </citation>
    <scope>NUCLEOTIDE SEQUENCE</scope>
    <source>
        <strain evidence="22">IBT 22155</strain>
    </source>
</reference>
<dbReference type="InterPro" id="IPR038587">
    <property type="entry name" value="Ribosomal_eL40_sf"/>
</dbReference>
<evidence type="ECO:0000256" key="14">
    <source>
        <dbReference type="ARBA" id="ARBA00023125"/>
    </source>
</evidence>
<dbReference type="CDD" id="cd01803">
    <property type="entry name" value="Ubl_ubiquitin"/>
    <property type="match status" value="1"/>
</dbReference>
<feature type="compositionally biased region" description="Basic and acidic residues" evidence="20">
    <location>
        <begin position="140"/>
        <end position="149"/>
    </location>
</feature>
<feature type="compositionally biased region" description="Acidic residues" evidence="20">
    <location>
        <begin position="536"/>
        <end position="554"/>
    </location>
</feature>
<comment type="subcellular location">
    <subcellularLocation>
        <location evidence="2">Cytoplasm</location>
    </subcellularLocation>
    <subcellularLocation>
        <location evidence="3">Nucleus</location>
        <location evidence="3">Nucleolus</location>
    </subcellularLocation>
</comment>
<dbReference type="Pfam" id="PF01020">
    <property type="entry name" value="Ribosomal_L40e"/>
    <property type="match status" value="1"/>
</dbReference>
<evidence type="ECO:0000256" key="1">
    <source>
        <dbReference type="ARBA" id="ARBA00002241"/>
    </source>
</evidence>
<dbReference type="GO" id="GO:0006412">
    <property type="term" value="P:translation"/>
    <property type="evidence" value="ECO:0007669"/>
    <property type="project" value="InterPro"/>
</dbReference>
<dbReference type="GO" id="GO:0070860">
    <property type="term" value="C:RNA polymerase I core factor complex"/>
    <property type="evidence" value="ECO:0007669"/>
    <property type="project" value="InterPro"/>
</dbReference>
<dbReference type="InterPro" id="IPR000626">
    <property type="entry name" value="Ubiquitin-like_dom"/>
</dbReference>
<keyword evidence="9" id="KW-0479">Metal-binding</keyword>
<dbReference type="InterPro" id="IPR029071">
    <property type="entry name" value="Ubiquitin-like_domsf"/>
</dbReference>
<sequence>MDYVTRGVCGQEGCREIRYYLDNGLWYCRRGHLQEGVQVAEDADDFGNLGKTHRLKKEIKEKISKTLRGRQAYTLFLQTYQLILWKQCHALVHELGFPEELEIVVRDLWALRLQDFTAKITDTEDDDYDTEPELFSSQPTDKDDSRDMGFKPDSRYIEWPRLIDTIALCYLAASLMRLPVCVNDFHDMIIRQDVPYVRALATVPREMRDRLPPEFTGILEVNTLPKAKHIHQSVRAIMLFYQRRFGLVLPALNLPMVLFRQIKRLALPIEVYDAAKTLQELVGFTFRYPEESQYNRKLIQDLPDVQLMVLIVIATKLLFPFDDLKRYPTTGSEPAAQVMDWSLWERAQSRFDHDPRFGDNLAKGAAIHVTDKDVLNMTSAQMDNYMDWYASSWLDTSRAPTRIAELFPISRTGSDAQPIPTATPGSSSAPAAPDTTEEKLNALMKTVMQNLKVRRVIPEDEEAEDKRPGEFYRRYRWESQLTGPARAFYEEAARLAAVPLKSLVHAVSLVEFKIAKQDEERQNREFFARQGREGLDSDESDVDDTYGMDDSEEDMDEPVFEDMDADDKMCFVKTLTGKTITLDVESSDTIDNVKTKIQDKEGIPPDQQRLIFAGKQLEDGRTLSDYNIQKESTLHLVLRLRGGIIEPSLKALASKFNCEKAICRKCYARLPPRATNCRKKKCGHTNQLRPKKKLK</sequence>
<gene>
    <name evidence="22" type="ORF">N7515_001554</name>
</gene>
<keyword evidence="16" id="KW-0539">Nucleus</keyword>
<dbReference type="InterPro" id="IPR011332">
    <property type="entry name" value="Ribosomal_zn-bd"/>
</dbReference>
<evidence type="ECO:0000256" key="17">
    <source>
        <dbReference type="ARBA" id="ARBA00023274"/>
    </source>
</evidence>
<keyword evidence="23" id="KW-1185">Reference proteome</keyword>
<feature type="region of interest" description="Disordered" evidence="20">
    <location>
        <begin position="531"/>
        <end position="554"/>
    </location>
</feature>
<comment type="subunit">
    <text evidence="18">Part of the 60S ribosomal subunit.</text>
</comment>
<keyword evidence="7" id="KW-0963">Cytoplasm</keyword>
<dbReference type="GO" id="GO:0008270">
    <property type="term" value="F:zinc ion binding"/>
    <property type="evidence" value="ECO:0007669"/>
    <property type="project" value="UniProtKB-KW"/>
</dbReference>
<name>A0A9W9H9W1_9EURO</name>
<dbReference type="GO" id="GO:0005840">
    <property type="term" value="C:ribosome"/>
    <property type="evidence" value="ECO:0007669"/>
    <property type="project" value="UniProtKB-KW"/>
</dbReference>
<dbReference type="GO" id="GO:0001164">
    <property type="term" value="F:RNA polymerase I core promoter sequence-specific DNA binding"/>
    <property type="evidence" value="ECO:0007669"/>
    <property type="project" value="InterPro"/>
</dbReference>
<comment type="similarity">
    <text evidence="4">Belongs to the RRN7/TAF1B family.</text>
</comment>
<dbReference type="GO" id="GO:0005737">
    <property type="term" value="C:cytoplasm"/>
    <property type="evidence" value="ECO:0007669"/>
    <property type="project" value="UniProtKB-SubCell"/>
</dbReference>
<evidence type="ECO:0000256" key="13">
    <source>
        <dbReference type="ARBA" id="ARBA00023015"/>
    </source>
</evidence>
<dbReference type="SMART" id="SM00213">
    <property type="entry name" value="UBQ"/>
    <property type="match status" value="1"/>
</dbReference>
<dbReference type="FunFam" id="3.10.20.90:FF:000014">
    <property type="entry name" value="Ubiquitin-60S ribosomal L40 fusion"/>
    <property type="match status" value="1"/>
</dbReference>
<dbReference type="GO" id="GO:0042790">
    <property type="term" value="P:nucleolar large rRNA transcription by RNA polymerase I"/>
    <property type="evidence" value="ECO:0007669"/>
    <property type="project" value="TreeGrafter"/>
</dbReference>
<keyword evidence="8" id="KW-1017">Isopeptide bond</keyword>
<dbReference type="Pfam" id="PF20644">
    <property type="entry name" value="Rrn7_cyclin_N"/>
    <property type="match status" value="1"/>
</dbReference>
<dbReference type="GeneID" id="81401468"/>
<dbReference type="SMART" id="SM01377">
    <property type="entry name" value="Ribosomal_L40e"/>
    <property type="match status" value="1"/>
</dbReference>
<dbReference type="PROSITE" id="PS50053">
    <property type="entry name" value="UBIQUITIN_2"/>
    <property type="match status" value="1"/>
</dbReference>
<comment type="function">
    <text evidence="19">Component of the ribosome, a large ribonucleoprotein complex responsible for the synthesis of proteins in the cell. The small ribosomal subunit (SSU) binds messenger RNAs (mRNAs) and translates the encoded message by selecting cognate aminoacyl-transfer RNA (tRNA) molecules. The large subunit (LSU) contains the ribosomal catalytic site termed the peptidyl transferase center (PTC), which catalyzes the formation of peptide bonds, thereby polymerizing the amino acids delivered by tRNAs into a polypeptide chain. The nascent polypeptides leave the ribosome through a tunnel in the LSU and interact with protein factors that function in enzymatic processing, targeting, and the membrane insertion of nascent chains at the exit of the ribosomal tunnel. eL40 is essential for translation of a subset of cellular transcripts, including stress response transcripts, such as DDR2.</text>
</comment>
<dbReference type="InterPro" id="IPR021752">
    <property type="entry name" value="TF_Rrn7_Zf"/>
</dbReference>
<keyword evidence="14" id="KW-0238">DNA-binding</keyword>
<dbReference type="PANTHER" id="PTHR31576">
    <property type="entry name" value="TATA BOX-BINDING PROTEIN-ASSOCIATED FACTOR RNA POLYMERASE I SUBUNIT B"/>
    <property type="match status" value="1"/>
</dbReference>
<keyword evidence="17" id="KW-0687">Ribonucleoprotein</keyword>
<evidence type="ECO:0000256" key="4">
    <source>
        <dbReference type="ARBA" id="ARBA00006899"/>
    </source>
</evidence>
<dbReference type="EMBL" id="JAPQKL010000002">
    <property type="protein sequence ID" value="KAJ5142767.1"/>
    <property type="molecule type" value="Genomic_DNA"/>
</dbReference>
<evidence type="ECO:0000256" key="10">
    <source>
        <dbReference type="ARBA" id="ARBA00022771"/>
    </source>
</evidence>
<dbReference type="Gene3D" id="4.10.1060.50">
    <property type="match status" value="1"/>
</dbReference>
<feature type="compositionally biased region" description="Low complexity" evidence="20">
    <location>
        <begin position="420"/>
        <end position="434"/>
    </location>
</feature>
<evidence type="ECO:0000256" key="19">
    <source>
        <dbReference type="ARBA" id="ARBA00045962"/>
    </source>
</evidence>
<dbReference type="RefSeq" id="XP_056524411.1">
    <property type="nucleotide sequence ID" value="XM_056662298.1"/>
</dbReference>
<comment type="caution">
    <text evidence="22">The sequence shown here is derived from an EMBL/GenBank/DDBJ whole genome shotgun (WGS) entry which is preliminary data.</text>
</comment>
<keyword evidence="11" id="KW-0862">Zinc</keyword>
<organism evidence="22 23">
    <name type="scientific">Penicillium bovifimosum</name>
    <dbReference type="NCBI Taxonomy" id="126998"/>
    <lineage>
        <taxon>Eukaryota</taxon>
        <taxon>Fungi</taxon>
        <taxon>Dikarya</taxon>
        <taxon>Ascomycota</taxon>
        <taxon>Pezizomycotina</taxon>
        <taxon>Eurotiomycetes</taxon>
        <taxon>Eurotiomycetidae</taxon>
        <taxon>Eurotiales</taxon>
        <taxon>Aspergillaceae</taxon>
        <taxon>Penicillium</taxon>
    </lineage>
</organism>
<dbReference type="Pfam" id="PF00240">
    <property type="entry name" value="ubiquitin"/>
    <property type="match status" value="1"/>
</dbReference>
<comment type="function">
    <text evidence="1">Component of the 60S subunit of the ribosome.</text>
</comment>
<dbReference type="InterPro" id="IPR033599">
    <property type="entry name" value="TAF1B/Rrn7"/>
</dbReference>
<dbReference type="InterPro" id="IPR001975">
    <property type="entry name" value="Ribosomal_eL40_dom"/>
</dbReference>
<keyword evidence="12" id="KW-0689">Ribosomal protein</keyword>
<dbReference type="InterPro" id="IPR019954">
    <property type="entry name" value="Ubiquitin_CS"/>
</dbReference>
<dbReference type="GO" id="GO:0016567">
    <property type="term" value="P:protein ubiquitination"/>
    <property type="evidence" value="ECO:0007669"/>
    <property type="project" value="UniProtKB-ARBA"/>
</dbReference>
<evidence type="ECO:0000256" key="5">
    <source>
        <dbReference type="ARBA" id="ARBA00008373"/>
    </source>
</evidence>
<evidence type="ECO:0000256" key="20">
    <source>
        <dbReference type="SAM" id="MobiDB-lite"/>
    </source>
</evidence>
<dbReference type="GO" id="GO:0000055">
    <property type="term" value="P:ribosomal large subunit export from nucleus"/>
    <property type="evidence" value="ECO:0007669"/>
    <property type="project" value="UniProtKB-ARBA"/>
</dbReference>
<proteinExistence type="inferred from homology"/>
<dbReference type="Gene3D" id="3.10.20.90">
    <property type="entry name" value="Phosphatidylinositol 3-kinase Catalytic Subunit, Chain A, domain 1"/>
    <property type="match status" value="1"/>
</dbReference>